<feature type="compositionally biased region" description="Basic and acidic residues" evidence="1">
    <location>
        <begin position="43"/>
        <end position="52"/>
    </location>
</feature>
<feature type="compositionally biased region" description="Basic and acidic residues" evidence="1">
    <location>
        <begin position="69"/>
        <end position="86"/>
    </location>
</feature>
<proteinExistence type="predicted"/>
<comment type="caution">
    <text evidence="2">The sequence shown here is derived from an EMBL/GenBank/DDBJ whole genome shotgun (WGS) entry which is preliminary data.</text>
</comment>
<dbReference type="RefSeq" id="WP_319842651.1">
    <property type="nucleotide sequence ID" value="NZ_JAXAFJ010000001.1"/>
</dbReference>
<feature type="region of interest" description="Disordered" evidence="1">
    <location>
        <begin position="1"/>
        <end position="59"/>
    </location>
</feature>
<feature type="compositionally biased region" description="Basic and acidic residues" evidence="1">
    <location>
        <begin position="1"/>
        <end position="11"/>
    </location>
</feature>
<organism evidence="2 3">
    <name type="scientific">Terrihabitans rhizophilus</name>
    <dbReference type="NCBI Taxonomy" id="3092662"/>
    <lineage>
        <taxon>Bacteria</taxon>
        <taxon>Pseudomonadati</taxon>
        <taxon>Pseudomonadota</taxon>
        <taxon>Alphaproteobacteria</taxon>
        <taxon>Hyphomicrobiales</taxon>
        <taxon>Terrihabitans</taxon>
    </lineage>
</organism>
<gene>
    <name evidence="2" type="ORF">SCD90_00480</name>
</gene>
<keyword evidence="3" id="KW-1185">Reference proteome</keyword>
<evidence type="ECO:0000313" key="3">
    <source>
        <dbReference type="Proteomes" id="UP001274321"/>
    </source>
</evidence>
<evidence type="ECO:0000256" key="1">
    <source>
        <dbReference type="SAM" id="MobiDB-lite"/>
    </source>
</evidence>
<dbReference type="EMBL" id="JAXAFJ010000001">
    <property type="protein sequence ID" value="MDX6804525.1"/>
    <property type="molecule type" value="Genomic_DNA"/>
</dbReference>
<accession>A0ABU4RLJ1</accession>
<name>A0ABU4RLJ1_9HYPH</name>
<sequence>MTQDNRADHKPRTAPAEPTNAVDVSPEALRADVWSKPGQGEELAMREAKMGSEGEIDDMSDLVAAETPDTVKRISDPHIADPKTGS</sequence>
<reference evidence="2 3" key="1">
    <citation type="submission" date="2023-11" db="EMBL/GenBank/DDBJ databases">
        <authorList>
            <person name="Bao R."/>
        </authorList>
    </citation>
    <scope>NUCLEOTIDE SEQUENCE [LARGE SCALE GENOMIC DNA]</scope>
    <source>
        <strain evidence="2 3">PJ23</strain>
    </source>
</reference>
<evidence type="ECO:0000313" key="2">
    <source>
        <dbReference type="EMBL" id="MDX6804525.1"/>
    </source>
</evidence>
<dbReference type="Proteomes" id="UP001274321">
    <property type="component" value="Unassembled WGS sequence"/>
</dbReference>
<feature type="region of interest" description="Disordered" evidence="1">
    <location>
        <begin position="67"/>
        <end position="86"/>
    </location>
</feature>
<protein>
    <submittedName>
        <fullName evidence="2">Uncharacterized protein</fullName>
    </submittedName>
</protein>